<comment type="caution">
    <text evidence="2">The sequence shown here is derived from an EMBL/GenBank/DDBJ whole genome shotgun (WGS) entry which is preliminary data.</text>
</comment>
<organism evidence="2 3">
    <name type="scientific">Corynebacterium lemuris</name>
    <dbReference type="NCBI Taxonomy" id="1859292"/>
    <lineage>
        <taxon>Bacteria</taxon>
        <taxon>Bacillati</taxon>
        <taxon>Actinomycetota</taxon>
        <taxon>Actinomycetes</taxon>
        <taxon>Mycobacteriales</taxon>
        <taxon>Corynebacteriaceae</taxon>
        <taxon>Corynebacterium</taxon>
    </lineage>
</organism>
<gene>
    <name evidence="2" type="ORF">NYP18_09640</name>
</gene>
<dbReference type="RefSeq" id="WP_259427985.1">
    <property type="nucleotide sequence ID" value="NZ_JANWTC010000006.1"/>
</dbReference>
<keyword evidence="3" id="KW-1185">Reference proteome</keyword>
<accession>A0ABT2G0V4</accession>
<feature type="signal peptide" evidence="1">
    <location>
        <begin position="1"/>
        <end position="27"/>
    </location>
</feature>
<evidence type="ECO:0000256" key="1">
    <source>
        <dbReference type="SAM" id="SignalP"/>
    </source>
</evidence>
<reference evidence="2 3" key="1">
    <citation type="submission" date="2022-08" db="EMBL/GenBank/DDBJ databases">
        <title>YIM 101645 draft genome.</title>
        <authorList>
            <person name="Chen X."/>
        </authorList>
    </citation>
    <scope>NUCLEOTIDE SEQUENCE [LARGE SCALE GENOMIC DNA]</scope>
    <source>
        <strain evidence="2 3">YIM 101645</strain>
    </source>
</reference>
<feature type="chain" id="PRO_5045562997" description="Secreted protein" evidence="1">
    <location>
        <begin position="28"/>
        <end position="161"/>
    </location>
</feature>
<dbReference type="Proteomes" id="UP001205965">
    <property type="component" value="Unassembled WGS sequence"/>
</dbReference>
<evidence type="ECO:0008006" key="4">
    <source>
        <dbReference type="Google" id="ProtNLM"/>
    </source>
</evidence>
<proteinExistence type="predicted"/>
<evidence type="ECO:0000313" key="2">
    <source>
        <dbReference type="EMBL" id="MCS5479917.1"/>
    </source>
</evidence>
<name>A0ABT2G0V4_9CORY</name>
<keyword evidence="1" id="KW-0732">Signal</keyword>
<sequence>MHKITRTLTVIGSAVALTLAGTGVASATSYPAPGGIGDISSHLFPGGIPGAPVNAEQELHRAAEGYAQRSTGKNVALRNTEARTTNITGTWSDVASGVERIIRTTGHPHWDEHVFFRVNRNNHGPLIAWLNNNSRWNHDKEYGVHVHSDATYYYVNIAFFH</sequence>
<protein>
    <recommendedName>
        <fullName evidence="4">Secreted protein</fullName>
    </recommendedName>
</protein>
<evidence type="ECO:0000313" key="3">
    <source>
        <dbReference type="Proteomes" id="UP001205965"/>
    </source>
</evidence>
<dbReference type="EMBL" id="JANWTC010000006">
    <property type="protein sequence ID" value="MCS5479917.1"/>
    <property type="molecule type" value="Genomic_DNA"/>
</dbReference>